<evidence type="ECO:0000259" key="6">
    <source>
        <dbReference type="Pfam" id="PF10412"/>
    </source>
</evidence>
<evidence type="ECO:0000256" key="2">
    <source>
        <dbReference type="ARBA" id="ARBA00022475"/>
    </source>
</evidence>
<keyword evidence="5" id="KW-0472">Membrane</keyword>
<dbReference type="AlphaFoldDB" id="T1CRR5"/>
<keyword evidence="3" id="KW-0812">Transmembrane</keyword>
<dbReference type="EMBL" id="AUZX01004042">
    <property type="protein sequence ID" value="EQD71985.1"/>
    <property type="molecule type" value="Genomic_DNA"/>
</dbReference>
<organism evidence="7">
    <name type="scientific">mine drainage metagenome</name>
    <dbReference type="NCBI Taxonomy" id="410659"/>
    <lineage>
        <taxon>unclassified sequences</taxon>
        <taxon>metagenomes</taxon>
        <taxon>ecological metagenomes</taxon>
    </lineage>
</organism>
<dbReference type="GO" id="GO:0005886">
    <property type="term" value="C:plasma membrane"/>
    <property type="evidence" value="ECO:0007669"/>
    <property type="project" value="UniProtKB-SubCell"/>
</dbReference>
<protein>
    <submittedName>
        <fullName evidence="7">TrwB</fullName>
    </submittedName>
</protein>
<comment type="caution">
    <text evidence="7">The sequence shown here is derived from an EMBL/GenBank/DDBJ whole genome shotgun (WGS) entry which is preliminary data.</text>
</comment>
<dbReference type="PANTHER" id="PTHR37937">
    <property type="entry name" value="CONJUGATIVE TRANSFER: DNA TRANSPORT"/>
    <property type="match status" value="1"/>
</dbReference>
<dbReference type="PANTHER" id="PTHR37937:SF1">
    <property type="entry name" value="CONJUGATIVE TRANSFER: DNA TRANSPORT"/>
    <property type="match status" value="1"/>
</dbReference>
<feature type="domain" description="Type IV secretion system coupling protein TraD DNA-binding" evidence="6">
    <location>
        <begin position="2"/>
        <end position="172"/>
    </location>
</feature>
<dbReference type="InterPro" id="IPR051539">
    <property type="entry name" value="T4SS-coupling_protein"/>
</dbReference>
<evidence type="ECO:0000256" key="3">
    <source>
        <dbReference type="ARBA" id="ARBA00022692"/>
    </source>
</evidence>
<dbReference type="SUPFAM" id="SSF52540">
    <property type="entry name" value="P-loop containing nucleoside triphosphate hydrolases"/>
    <property type="match status" value="1"/>
</dbReference>
<sequence length="188" mass="20308">MKALLSIGMRLGIFQALSLGEGDHRRWFAVDKLDALGAIHGLPDALTRLRKFGGRCVLGLQSIAQASTNYGPGVAQNLIENCGNTLILRCSASEGGGTAHYASQLIGELEVVRRVRPVSRSRGVRSGRRQITVGHSEPTVTERAVLPAEIEQLPDRTGFLKLASEPGWMRVAFPVDETGRIAAPFVPR</sequence>
<dbReference type="CDD" id="cd01127">
    <property type="entry name" value="TrwB_TraG_TraD_VirD4"/>
    <property type="match status" value="1"/>
</dbReference>
<comment type="subcellular location">
    <subcellularLocation>
        <location evidence="1">Cell membrane</location>
        <topology evidence="1">Multi-pass membrane protein</topology>
    </subcellularLocation>
</comment>
<keyword evidence="4" id="KW-1133">Transmembrane helix</keyword>
<reference evidence="7" key="2">
    <citation type="journal article" date="2014" name="ISME J.">
        <title>Microbial stratification in low pH oxic and suboxic macroscopic growths along an acid mine drainage.</title>
        <authorList>
            <person name="Mendez-Garcia C."/>
            <person name="Mesa V."/>
            <person name="Sprenger R.R."/>
            <person name="Richter M."/>
            <person name="Diez M.S."/>
            <person name="Solano J."/>
            <person name="Bargiela R."/>
            <person name="Golyshina O.V."/>
            <person name="Manteca A."/>
            <person name="Ramos J.L."/>
            <person name="Gallego J.R."/>
            <person name="Llorente I."/>
            <person name="Martins Dos Santos V.A."/>
            <person name="Jensen O.N."/>
            <person name="Pelaez A.I."/>
            <person name="Sanchez J."/>
            <person name="Ferrer M."/>
        </authorList>
    </citation>
    <scope>NUCLEOTIDE SEQUENCE</scope>
</reference>
<keyword evidence="2" id="KW-1003">Cell membrane</keyword>
<dbReference type="InterPro" id="IPR027417">
    <property type="entry name" value="P-loop_NTPase"/>
</dbReference>
<gene>
    <name evidence="7" type="ORF">B1A_05534</name>
</gene>
<accession>T1CRR5</accession>
<evidence type="ECO:0000256" key="1">
    <source>
        <dbReference type="ARBA" id="ARBA00004651"/>
    </source>
</evidence>
<reference evidence="7" key="1">
    <citation type="submission" date="2013-08" db="EMBL/GenBank/DDBJ databases">
        <authorList>
            <person name="Mendez C."/>
            <person name="Richter M."/>
            <person name="Ferrer M."/>
            <person name="Sanchez J."/>
        </authorList>
    </citation>
    <scope>NUCLEOTIDE SEQUENCE</scope>
</reference>
<dbReference type="Pfam" id="PF10412">
    <property type="entry name" value="TrwB_AAD_bind"/>
    <property type="match status" value="1"/>
</dbReference>
<evidence type="ECO:0000256" key="4">
    <source>
        <dbReference type="ARBA" id="ARBA00022989"/>
    </source>
</evidence>
<dbReference type="InterPro" id="IPR019476">
    <property type="entry name" value="T4SS_TraD_DNA-bd"/>
</dbReference>
<evidence type="ECO:0000256" key="5">
    <source>
        <dbReference type="ARBA" id="ARBA00023136"/>
    </source>
</evidence>
<evidence type="ECO:0000313" key="7">
    <source>
        <dbReference type="EMBL" id="EQD71985.1"/>
    </source>
</evidence>
<proteinExistence type="predicted"/>
<dbReference type="Gene3D" id="3.40.50.300">
    <property type="entry name" value="P-loop containing nucleotide triphosphate hydrolases"/>
    <property type="match status" value="1"/>
</dbReference>
<name>T1CRR5_9ZZZZ</name>